<gene>
    <name evidence="2" type="ORF">BOKJ2_LOCUS11622</name>
</gene>
<feature type="region of interest" description="Disordered" evidence="1">
    <location>
        <begin position="1"/>
        <end position="39"/>
    </location>
</feature>
<protein>
    <submittedName>
        <fullName evidence="2">Uncharacterized protein</fullName>
    </submittedName>
</protein>
<organism evidence="2 3">
    <name type="scientific">Bursaphelenchus okinawaensis</name>
    <dbReference type="NCBI Taxonomy" id="465554"/>
    <lineage>
        <taxon>Eukaryota</taxon>
        <taxon>Metazoa</taxon>
        <taxon>Ecdysozoa</taxon>
        <taxon>Nematoda</taxon>
        <taxon>Chromadorea</taxon>
        <taxon>Rhabditida</taxon>
        <taxon>Tylenchina</taxon>
        <taxon>Tylenchomorpha</taxon>
        <taxon>Aphelenchoidea</taxon>
        <taxon>Aphelenchoididae</taxon>
        <taxon>Bursaphelenchus</taxon>
    </lineage>
</organism>
<dbReference type="EMBL" id="CAJFDH010000005">
    <property type="protein sequence ID" value="CAD5225526.1"/>
    <property type="molecule type" value="Genomic_DNA"/>
</dbReference>
<evidence type="ECO:0000313" key="3">
    <source>
        <dbReference type="Proteomes" id="UP000614601"/>
    </source>
</evidence>
<sequence length="287" mass="33356">MGKRKFSQEDEESDAESHINGIEDEEEEAPAGPPPKNTVAPSVMRAFCELIEGLEENKTVESSTKAIRLPKLEAIYKNPKIETFLRKNKLEYLTLCDAYYQYMGKALAKARVELNLANTAVKNYCTIGDAIKLHPKFPEAPANFIKKYLTKTNKQLKDLEKGEMEEYKKQKGGVTSEEKKEFAIFNDELERFLEEERGDMTEDQIKSLKRFIKNNEKKFKPPQERTPKKKKGAIAKKSAFDFYKMAQKQKYVDLDPAKRDMKLRKKFDKLDEDQKEIYISLEQNQED</sequence>
<comment type="caution">
    <text evidence="2">The sequence shown here is derived from an EMBL/GenBank/DDBJ whole genome shotgun (WGS) entry which is preliminary data.</text>
</comment>
<dbReference type="AlphaFoldDB" id="A0A811L8C5"/>
<dbReference type="EMBL" id="CAJFCW020000005">
    <property type="protein sequence ID" value="CAG9121019.1"/>
    <property type="molecule type" value="Genomic_DNA"/>
</dbReference>
<reference evidence="2" key="1">
    <citation type="submission" date="2020-09" db="EMBL/GenBank/DDBJ databases">
        <authorList>
            <person name="Kikuchi T."/>
        </authorList>
    </citation>
    <scope>NUCLEOTIDE SEQUENCE</scope>
    <source>
        <strain evidence="2">SH1</strain>
    </source>
</reference>
<accession>A0A811L8C5</accession>
<dbReference type="Proteomes" id="UP000783686">
    <property type="component" value="Unassembled WGS sequence"/>
</dbReference>
<evidence type="ECO:0000313" key="2">
    <source>
        <dbReference type="EMBL" id="CAD5225526.1"/>
    </source>
</evidence>
<keyword evidence="3" id="KW-1185">Reference proteome</keyword>
<name>A0A811L8C5_9BILA</name>
<dbReference type="OrthoDB" id="5831108at2759"/>
<dbReference type="Proteomes" id="UP000614601">
    <property type="component" value="Unassembled WGS sequence"/>
</dbReference>
<proteinExistence type="predicted"/>
<evidence type="ECO:0000256" key="1">
    <source>
        <dbReference type="SAM" id="MobiDB-lite"/>
    </source>
</evidence>